<dbReference type="Gene3D" id="3.30.70.270">
    <property type="match status" value="2"/>
</dbReference>
<dbReference type="OMA" id="EMYALRI"/>
<dbReference type="InterPro" id="IPR000477">
    <property type="entry name" value="RT_dom"/>
</dbReference>
<dbReference type="InterPro" id="IPR043128">
    <property type="entry name" value="Rev_trsase/Diguanyl_cyclase"/>
</dbReference>
<dbReference type="PROSITE" id="PS50878">
    <property type="entry name" value="RT_POL"/>
    <property type="match status" value="1"/>
</dbReference>
<dbReference type="RefSeq" id="XP_016466535.1">
    <property type="nucleotide sequence ID" value="XM_016611049.1"/>
</dbReference>
<evidence type="ECO:0000259" key="1">
    <source>
        <dbReference type="PROSITE" id="PS50878"/>
    </source>
</evidence>
<evidence type="ECO:0000313" key="2">
    <source>
        <dbReference type="RefSeq" id="XP_016466535.1"/>
    </source>
</evidence>
<dbReference type="InterPro" id="IPR043502">
    <property type="entry name" value="DNA/RNA_pol_sf"/>
</dbReference>
<name>A0A1S3ZPS9_TOBAC</name>
<dbReference type="AlphaFoldDB" id="A0A1S3ZPS9"/>
<dbReference type="SUPFAM" id="SSF56672">
    <property type="entry name" value="DNA/RNA polymerases"/>
    <property type="match status" value="1"/>
</dbReference>
<dbReference type="PANTHER" id="PTHR48475">
    <property type="entry name" value="RIBONUCLEASE H"/>
    <property type="match status" value="1"/>
</dbReference>
<dbReference type="KEGG" id="nta:107789278"/>
<gene>
    <name evidence="2" type="primary">LOC107789278</name>
</gene>
<sequence length="222" mass="25688">MTNIFHDMIHREIEVYIDDVIIKSKKQSDHVKDLKKFFQRLRMYNLKLNPTKCALGVPSGKLLGFMVSRRSIELDLSMMKAIQELPPPKNKTEVMILLGRLNYTSRIHNEITDALAIMASMLHHPDKAYVDPVHIQVRDHHAYCNMVEEELDDKPWFHDIKEYIKSGVYLVHATGVQQRTIRRLASGFFLNGGILYSRTPDLGLLRYVDAKEASTIMNEIHS</sequence>
<protein>
    <recommendedName>
        <fullName evidence="1">Reverse transcriptase domain-containing protein</fullName>
    </recommendedName>
</protein>
<proteinExistence type="predicted"/>
<dbReference type="Pfam" id="PF00078">
    <property type="entry name" value="RVT_1"/>
    <property type="match status" value="1"/>
</dbReference>
<dbReference type="PANTHER" id="PTHR48475:SF1">
    <property type="entry name" value="RNASE H TYPE-1 DOMAIN-CONTAINING PROTEIN"/>
    <property type="match status" value="1"/>
</dbReference>
<dbReference type="CDD" id="cd01647">
    <property type="entry name" value="RT_LTR"/>
    <property type="match status" value="1"/>
</dbReference>
<organism evidence="2">
    <name type="scientific">Nicotiana tabacum</name>
    <name type="common">Common tobacco</name>
    <dbReference type="NCBI Taxonomy" id="4097"/>
    <lineage>
        <taxon>Eukaryota</taxon>
        <taxon>Viridiplantae</taxon>
        <taxon>Streptophyta</taxon>
        <taxon>Embryophyta</taxon>
        <taxon>Tracheophyta</taxon>
        <taxon>Spermatophyta</taxon>
        <taxon>Magnoliopsida</taxon>
        <taxon>eudicotyledons</taxon>
        <taxon>Gunneridae</taxon>
        <taxon>Pentapetalae</taxon>
        <taxon>asterids</taxon>
        <taxon>lamiids</taxon>
        <taxon>Solanales</taxon>
        <taxon>Solanaceae</taxon>
        <taxon>Nicotianoideae</taxon>
        <taxon>Nicotianeae</taxon>
        <taxon>Nicotiana</taxon>
    </lineage>
</organism>
<dbReference type="PaxDb" id="4097-A0A1S3ZPS9"/>
<dbReference type="STRING" id="4097.A0A1S3ZPS9"/>
<accession>A0A1S3ZPS9</accession>
<dbReference type="OrthoDB" id="1712951at2759"/>
<feature type="domain" description="Reverse transcriptase" evidence="1">
    <location>
        <begin position="1"/>
        <end position="67"/>
    </location>
</feature>
<reference evidence="2" key="1">
    <citation type="submission" date="2025-08" db="UniProtKB">
        <authorList>
            <consortium name="RefSeq"/>
        </authorList>
    </citation>
    <scope>IDENTIFICATION</scope>
</reference>